<keyword evidence="3" id="KW-1185">Reference proteome</keyword>
<dbReference type="EMBL" id="JBHLVZ010000117">
    <property type="protein sequence ID" value="MFC0389662.1"/>
    <property type="molecule type" value="Genomic_DNA"/>
</dbReference>
<proteinExistence type="predicted"/>
<reference evidence="2 3" key="1">
    <citation type="submission" date="2024-09" db="EMBL/GenBank/DDBJ databases">
        <authorList>
            <person name="Sun Q."/>
            <person name="Mori K."/>
        </authorList>
    </citation>
    <scope>NUCLEOTIDE SEQUENCE [LARGE SCALE GENOMIC DNA]</scope>
    <source>
        <strain evidence="2 3">CCM 7468</strain>
    </source>
</reference>
<dbReference type="Proteomes" id="UP001589789">
    <property type="component" value="Unassembled WGS sequence"/>
</dbReference>
<accession>A0ABV6J277</accession>
<feature type="non-terminal residue" evidence="2">
    <location>
        <position position="65"/>
    </location>
</feature>
<evidence type="ECO:0000256" key="1">
    <source>
        <dbReference type="SAM" id="MobiDB-lite"/>
    </source>
</evidence>
<organism evidence="2 3">
    <name type="scientific">Muricoccus vinaceus</name>
    <dbReference type="NCBI Taxonomy" id="424704"/>
    <lineage>
        <taxon>Bacteria</taxon>
        <taxon>Pseudomonadati</taxon>
        <taxon>Pseudomonadota</taxon>
        <taxon>Alphaproteobacteria</taxon>
        <taxon>Acetobacterales</taxon>
        <taxon>Roseomonadaceae</taxon>
        <taxon>Muricoccus</taxon>
    </lineage>
</organism>
<gene>
    <name evidence="2" type="ORF">ACFFIC_29580</name>
</gene>
<protein>
    <submittedName>
        <fullName evidence="2">Uncharacterized protein</fullName>
    </submittedName>
</protein>
<sequence length="65" mass="6980">MTLHHAIWTVGANPTPLAAAQLPSEQLLEDMIVAAPQMLSDAWMLSSAPQLNETPRKRTVSADGV</sequence>
<evidence type="ECO:0000313" key="2">
    <source>
        <dbReference type="EMBL" id="MFC0389662.1"/>
    </source>
</evidence>
<feature type="region of interest" description="Disordered" evidence="1">
    <location>
        <begin position="46"/>
        <end position="65"/>
    </location>
</feature>
<evidence type="ECO:0000313" key="3">
    <source>
        <dbReference type="Proteomes" id="UP001589789"/>
    </source>
</evidence>
<dbReference type="RefSeq" id="WP_377057209.1">
    <property type="nucleotide sequence ID" value="NZ_JBHLVZ010000117.1"/>
</dbReference>
<name>A0ABV6J277_9PROT</name>
<comment type="caution">
    <text evidence="2">The sequence shown here is derived from an EMBL/GenBank/DDBJ whole genome shotgun (WGS) entry which is preliminary data.</text>
</comment>